<evidence type="ECO:0000256" key="11">
    <source>
        <dbReference type="ARBA" id="ARBA00023211"/>
    </source>
</evidence>
<name>A0A8S1F327_9PELO</name>
<evidence type="ECO:0000256" key="10">
    <source>
        <dbReference type="ARBA" id="ARBA00023004"/>
    </source>
</evidence>
<dbReference type="InterPro" id="IPR004843">
    <property type="entry name" value="Calcineurin-like_PHP"/>
</dbReference>
<keyword evidence="10" id="KW-0408">Iron</keyword>
<dbReference type="PANTHER" id="PTHR12849:SF0">
    <property type="entry name" value="LARIAT DEBRANCHING ENZYME"/>
    <property type="match status" value="1"/>
</dbReference>
<keyword evidence="8" id="KW-0378">Hydrolase</keyword>
<dbReference type="SMART" id="SM01124">
    <property type="entry name" value="DBR1"/>
    <property type="match status" value="1"/>
</dbReference>
<keyword evidence="6" id="KW-0507">mRNA processing</keyword>
<dbReference type="Pfam" id="PF00149">
    <property type="entry name" value="Metallophos"/>
    <property type="match status" value="1"/>
</dbReference>
<comment type="cofactor">
    <cofactor evidence="3">
        <name>Fe(2+)</name>
        <dbReference type="ChEBI" id="CHEBI:29033"/>
    </cofactor>
</comment>
<evidence type="ECO:0000256" key="4">
    <source>
        <dbReference type="ARBA" id="ARBA00004123"/>
    </source>
</evidence>
<protein>
    <recommendedName>
        <fullName evidence="14">Lariat debranching enzyme C-terminal domain-containing protein</fullName>
    </recommendedName>
</protein>
<evidence type="ECO:0000256" key="7">
    <source>
        <dbReference type="ARBA" id="ARBA00022723"/>
    </source>
</evidence>
<dbReference type="OrthoDB" id="407609at2759"/>
<dbReference type="Proteomes" id="UP000494206">
    <property type="component" value="Unassembled WGS sequence"/>
</dbReference>
<feature type="region of interest" description="Disordered" evidence="13">
    <location>
        <begin position="470"/>
        <end position="496"/>
    </location>
</feature>
<sequence>MSEAEATDDTSTSIEVVAESSIRAEALKEENIDDSAGKNEKRKLRIAVAGCSHGEMDKIYEVMALIEQRQGYKFDLLICCGDYQAVRNYGDLHHMHVKDKYKELQTFYKYYSGEAEAPVLTLFIGGNHEASGFLCELPNGGWVAPKIYYMGFASVVRFAGLRIAGLSGIYNPREFRLAHFERPPFKNPDEKVGVYHVRNVDMFRLKQLRPSNDDKSSNPIDIMISHDWPGGIADFGDINWLFRIKEYFRKDHESGKLGNPAAMKLLYDIRPKYWLSAHLHVAYAALVPHKGKGEERPKPTRFLSLDKPLERRQFLQSLEIEIEDDAELELSHDPEWLAILRNTDEFTLATRQAILVPEPGTPGDERKDFRPTKEEIEEVLKLGNLRIDPNSFRHTAPPLVEITEESKNAPSSSYYRNPQTAEFCQWLGIRDLNKMLVDLDPENVGTPFYMMQDENEIKLDQDEVEFGEEDFVIDRGNGNPAEEPPAKREKTEEITE</sequence>
<evidence type="ECO:0000256" key="2">
    <source>
        <dbReference type="ARBA" id="ARBA00001947"/>
    </source>
</evidence>
<dbReference type="GO" id="GO:0005634">
    <property type="term" value="C:nucleus"/>
    <property type="evidence" value="ECO:0007669"/>
    <property type="project" value="UniProtKB-SubCell"/>
</dbReference>
<dbReference type="SUPFAM" id="SSF56300">
    <property type="entry name" value="Metallo-dependent phosphatases"/>
    <property type="match status" value="1"/>
</dbReference>
<feature type="compositionally biased region" description="Basic and acidic residues" evidence="13">
    <location>
        <begin position="484"/>
        <end position="496"/>
    </location>
</feature>
<gene>
    <name evidence="15" type="ORF">CBOVIS_LOCUS9836</name>
</gene>
<proteinExistence type="inferred from homology"/>
<dbReference type="GO" id="GO:0046872">
    <property type="term" value="F:metal ion binding"/>
    <property type="evidence" value="ECO:0007669"/>
    <property type="project" value="UniProtKB-KW"/>
</dbReference>
<evidence type="ECO:0000256" key="9">
    <source>
        <dbReference type="ARBA" id="ARBA00022833"/>
    </source>
</evidence>
<evidence type="ECO:0000313" key="16">
    <source>
        <dbReference type="Proteomes" id="UP000494206"/>
    </source>
</evidence>
<comment type="cofactor">
    <cofactor evidence="1">
        <name>Mn(2+)</name>
        <dbReference type="ChEBI" id="CHEBI:29035"/>
    </cofactor>
</comment>
<evidence type="ECO:0000256" key="5">
    <source>
        <dbReference type="ARBA" id="ARBA00006045"/>
    </source>
</evidence>
<evidence type="ECO:0000259" key="14">
    <source>
        <dbReference type="SMART" id="SM01124"/>
    </source>
</evidence>
<evidence type="ECO:0000256" key="12">
    <source>
        <dbReference type="ARBA" id="ARBA00023242"/>
    </source>
</evidence>
<evidence type="ECO:0000256" key="13">
    <source>
        <dbReference type="SAM" id="MobiDB-lite"/>
    </source>
</evidence>
<dbReference type="InterPro" id="IPR041816">
    <property type="entry name" value="Dbr1_N"/>
</dbReference>
<keyword evidence="12" id="KW-0539">Nucleus</keyword>
<dbReference type="GO" id="GO:0008419">
    <property type="term" value="F:RNA lariat debranching enzyme activity"/>
    <property type="evidence" value="ECO:0007669"/>
    <property type="project" value="TreeGrafter"/>
</dbReference>
<evidence type="ECO:0000256" key="3">
    <source>
        <dbReference type="ARBA" id="ARBA00001954"/>
    </source>
</evidence>
<evidence type="ECO:0000313" key="15">
    <source>
        <dbReference type="EMBL" id="CAB3407998.1"/>
    </source>
</evidence>
<dbReference type="Pfam" id="PF05011">
    <property type="entry name" value="DBR1"/>
    <property type="match status" value="1"/>
</dbReference>
<accession>A0A8S1F327</accession>
<dbReference type="AlphaFoldDB" id="A0A8S1F327"/>
<keyword evidence="16" id="KW-1185">Reference proteome</keyword>
<comment type="subcellular location">
    <subcellularLocation>
        <location evidence="4">Nucleus</location>
    </subcellularLocation>
</comment>
<evidence type="ECO:0000256" key="6">
    <source>
        <dbReference type="ARBA" id="ARBA00022664"/>
    </source>
</evidence>
<keyword evidence="11" id="KW-0464">Manganese</keyword>
<dbReference type="PANTHER" id="PTHR12849">
    <property type="entry name" value="RNA LARIAT DEBRANCHING ENZYME"/>
    <property type="match status" value="1"/>
</dbReference>
<feature type="domain" description="Lariat debranching enzyme C-terminal" evidence="14">
    <location>
        <begin position="287"/>
        <end position="433"/>
    </location>
</feature>
<comment type="caution">
    <text evidence="15">The sequence shown here is derived from an EMBL/GenBank/DDBJ whole genome shotgun (WGS) entry which is preliminary data.</text>
</comment>
<dbReference type="InterPro" id="IPR029052">
    <property type="entry name" value="Metallo-depent_PP-like"/>
</dbReference>
<dbReference type="InterPro" id="IPR007708">
    <property type="entry name" value="DBR1_C"/>
</dbReference>
<keyword evidence="9" id="KW-0862">Zinc</keyword>
<comment type="cofactor">
    <cofactor evidence="2">
        <name>Zn(2+)</name>
        <dbReference type="ChEBI" id="CHEBI:29105"/>
    </cofactor>
</comment>
<keyword evidence="7" id="KW-0479">Metal-binding</keyword>
<evidence type="ECO:0000256" key="8">
    <source>
        <dbReference type="ARBA" id="ARBA00022801"/>
    </source>
</evidence>
<evidence type="ECO:0000256" key="1">
    <source>
        <dbReference type="ARBA" id="ARBA00001936"/>
    </source>
</evidence>
<comment type="similarity">
    <text evidence="5">Belongs to the lariat debranching enzyme family.</text>
</comment>
<dbReference type="EMBL" id="CADEPM010000006">
    <property type="protein sequence ID" value="CAB3407998.1"/>
    <property type="molecule type" value="Genomic_DNA"/>
</dbReference>
<dbReference type="CDD" id="cd00844">
    <property type="entry name" value="MPP_Dbr1_N"/>
    <property type="match status" value="1"/>
</dbReference>
<dbReference type="GO" id="GO:0000398">
    <property type="term" value="P:mRNA splicing, via spliceosome"/>
    <property type="evidence" value="ECO:0007669"/>
    <property type="project" value="TreeGrafter"/>
</dbReference>
<organism evidence="15 16">
    <name type="scientific">Caenorhabditis bovis</name>
    <dbReference type="NCBI Taxonomy" id="2654633"/>
    <lineage>
        <taxon>Eukaryota</taxon>
        <taxon>Metazoa</taxon>
        <taxon>Ecdysozoa</taxon>
        <taxon>Nematoda</taxon>
        <taxon>Chromadorea</taxon>
        <taxon>Rhabditida</taxon>
        <taxon>Rhabditina</taxon>
        <taxon>Rhabditomorpha</taxon>
        <taxon>Rhabditoidea</taxon>
        <taxon>Rhabditidae</taxon>
        <taxon>Peloderinae</taxon>
        <taxon>Caenorhabditis</taxon>
    </lineage>
</organism>
<reference evidence="15 16" key="1">
    <citation type="submission" date="2020-04" db="EMBL/GenBank/DDBJ databases">
        <authorList>
            <person name="Laetsch R D."/>
            <person name="Stevens L."/>
            <person name="Kumar S."/>
            <person name="Blaxter L. M."/>
        </authorList>
    </citation>
    <scope>NUCLEOTIDE SEQUENCE [LARGE SCALE GENOMIC DNA]</scope>
</reference>